<proteinExistence type="inferred from homology"/>
<evidence type="ECO:0000256" key="5">
    <source>
        <dbReference type="RuleBase" id="RU361157"/>
    </source>
</evidence>
<feature type="domain" description="ABC transmembrane type-2" evidence="6">
    <location>
        <begin position="88"/>
        <end position="327"/>
    </location>
</feature>
<protein>
    <recommendedName>
        <fullName evidence="5">Transport permease protein</fullName>
    </recommendedName>
</protein>
<dbReference type="EMBL" id="CP000771">
    <property type="protein sequence ID" value="ABS60569.1"/>
    <property type="molecule type" value="Genomic_DNA"/>
</dbReference>
<dbReference type="PROSITE" id="PS51012">
    <property type="entry name" value="ABC_TM2"/>
    <property type="match status" value="1"/>
</dbReference>
<feature type="transmembrane region" description="Helical" evidence="5">
    <location>
        <begin position="303"/>
        <end position="324"/>
    </location>
</feature>
<keyword evidence="4 5" id="KW-0472">Membrane</keyword>
<evidence type="ECO:0000256" key="1">
    <source>
        <dbReference type="ARBA" id="ARBA00004141"/>
    </source>
</evidence>
<evidence type="ECO:0000256" key="3">
    <source>
        <dbReference type="ARBA" id="ARBA00022989"/>
    </source>
</evidence>
<dbReference type="Proteomes" id="UP000002415">
    <property type="component" value="Chromosome"/>
</dbReference>
<dbReference type="PANTHER" id="PTHR43027:SF1">
    <property type="entry name" value="DOXORUBICIN RESISTANCE ABC TRANSPORTER PERMEASE PROTEIN DRRC-RELATED"/>
    <property type="match status" value="1"/>
</dbReference>
<evidence type="ECO:0000259" key="6">
    <source>
        <dbReference type="PROSITE" id="PS51012"/>
    </source>
</evidence>
<sequence>MFYSFLVMNFRSKFLLVMNLILPIIFMLMFGAVFGKQSGAYKVAYYSDRDINIESGNWVKIDKPSDVESIKALKFDIVILAEKGKIDVYYLSSMAQSERDVLLFRTKYSSAQNQSSVIEIKAHNLELERQLSDLEYIMIGVIAVSLLSVGLNAGVSIFSKYVRYGLFKRFMVTKVKPAHLLFSSVGAQLITGIISSFIILILSRLVFGVNLFVKLHDIPLYIAVVFASVMINLSIGVLLSLFFKKAAESISSLIYTIFIFFSGVYFPITIIPKSLRIISYFTPPRYVHMMFQKLYGVNSMDNVLFFVLIIGFSFFGLLLGSYAIKKFLKPTA</sequence>
<dbReference type="eggNOG" id="COG0842">
    <property type="taxonomic scope" value="Bacteria"/>
</dbReference>
<feature type="transmembrane region" description="Helical" evidence="5">
    <location>
        <begin position="136"/>
        <end position="159"/>
    </location>
</feature>
<dbReference type="KEGG" id="fno:Fnod_0714"/>
<evidence type="ECO:0000313" key="7">
    <source>
        <dbReference type="EMBL" id="ABS60569.1"/>
    </source>
</evidence>
<keyword evidence="5" id="KW-1003">Cell membrane</keyword>
<gene>
    <name evidence="7" type="ordered locus">Fnod_0714</name>
</gene>
<dbReference type="AlphaFoldDB" id="A7HKY6"/>
<keyword evidence="3 5" id="KW-1133">Transmembrane helix</keyword>
<dbReference type="PANTHER" id="PTHR43027">
    <property type="entry name" value="DOXORUBICIN RESISTANCE ABC TRANSPORTER PERMEASE PROTEIN DRRC-RELATED"/>
    <property type="match status" value="1"/>
</dbReference>
<keyword evidence="8" id="KW-1185">Reference proteome</keyword>
<feature type="transmembrane region" description="Helical" evidence="5">
    <location>
        <begin position="218"/>
        <end position="241"/>
    </location>
</feature>
<evidence type="ECO:0000256" key="2">
    <source>
        <dbReference type="ARBA" id="ARBA00022692"/>
    </source>
</evidence>
<feature type="transmembrane region" description="Helical" evidence="5">
    <location>
        <begin position="253"/>
        <end position="271"/>
    </location>
</feature>
<feature type="transmembrane region" description="Helical" evidence="5">
    <location>
        <begin position="180"/>
        <end position="206"/>
    </location>
</feature>
<organism evidence="7 8">
    <name type="scientific">Fervidobacterium nodosum (strain ATCC 35602 / DSM 5306 / Rt17-B1)</name>
    <dbReference type="NCBI Taxonomy" id="381764"/>
    <lineage>
        <taxon>Bacteria</taxon>
        <taxon>Thermotogati</taxon>
        <taxon>Thermotogota</taxon>
        <taxon>Thermotogae</taxon>
        <taxon>Thermotogales</taxon>
        <taxon>Fervidobacteriaceae</taxon>
        <taxon>Fervidobacterium</taxon>
    </lineage>
</organism>
<comment type="subcellular location">
    <subcellularLocation>
        <location evidence="5">Cell membrane</location>
        <topology evidence="5">Multi-pass membrane protein</topology>
    </subcellularLocation>
    <subcellularLocation>
        <location evidence="1">Membrane</location>
        <topology evidence="1">Multi-pass membrane protein</topology>
    </subcellularLocation>
</comment>
<dbReference type="Pfam" id="PF01061">
    <property type="entry name" value="ABC2_membrane"/>
    <property type="match status" value="1"/>
</dbReference>
<evidence type="ECO:0000313" key="8">
    <source>
        <dbReference type="Proteomes" id="UP000002415"/>
    </source>
</evidence>
<dbReference type="RefSeq" id="WP_011993888.1">
    <property type="nucleotide sequence ID" value="NC_009718.1"/>
</dbReference>
<keyword evidence="5" id="KW-0813">Transport</keyword>
<dbReference type="HOGENOM" id="CLU_039483_0_0_0"/>
<reference evidence="7 8" key="1">
    <citation type="submission" date="2007-07" db="EMBL/GenBank/DDBJ databases">
        <title>Complete sequence of Fervidobacterium nodosum Rt17-B1.</title>
        <authorList>
            <consortium name="US DOE Joint Genome Institute"/>
            <person name="Copeland A."/>
            <person name="Lucas S."/>
            <person name="Lapidus A."/>
            <person name="Barry K."/>
            <person name="Glavina del Rio T."/>
            <person name="Dalin E."/>
            <person name="Tice H."/>
            <person name="Pitluck S."/>
            <person name="Saunders E."/>
            <person name="Brettin T."/>
            <person name="Bruce D."/>
            <person name="Detter J.C."/>
            <person name="Han C."/>
            <person name="Schmutz J."/>
            <person name="Larimer F."/>
            <person name="Land M."/>
            <person name="Hauser L."/>
            <person name="Kyrpides N."/>
            <person name="Mikhailova N."/>
            <person name="Nelson K."/>
            <person name="Gogarten J.P."/>
            <person name="Noll K."/>
            <person name="Richardson P."/>
        </authorList>
    </citation>
    <scope>NUCLEOTIDE SEQUENCE [LARGE SCALE GENOMIC DNA]</scope>
    <source>
        <strain evidence="8">ATCC 35602 / DSM 5306 / Rt17-B1</strain>
    </source>
</reference>
<evidence type="ECO:0000256" key="4">
    <source>
        <dbReference type="ARBA" id="ARBA00023136"/>
    </source>
</evidence>
<reference evidence="7 8" key="2">
    <citation type="journal article" date="2009" name="Proc. Natl. Acad. Sci. U.S.A.">
        <title>On the chimeric nature, thermophilic origin, and phylogenetic placement of the Thermotogales.</title>
        <authorList>
            <person name="Zhaxybayeva O."/>
            <person name="Swithers K.S."/>
            <person name="Lapierre P."/>
            <person name="Fournier G.P."/>
            <person name="Bickhart D.M."/>
            <person name="DeBoy R.T."/>
            <person name="Nelson K.E."/>
            <person name="Nesbo C.L."/>
            <person name="Doolittle W.F."/>
            <person name="Gogarten J.P."/>
            <person name="Noll K.M."/>
        </authorList>
    </citation>
    <scope>NUCLEOTIDE SEQUENCE [LARGE SCALE GENOMIC DNA]</scope>
    <source>
        <strain evidence="8">ATCC 35602 / DSM 5306 / Rt17-B1</strain>
    </source>
</reference>
<dbReference type="GO" id="GO:0140359">
    <property type="term" value="F:ABC-type transporter activity"/>
    <property type="evidence" value="ECO:0007669"/>
    <property type="project" value="InterPro"/>
</dbReference>
<dbReference type="GO" id="GO:0005886">
    <property type="term" value="C:plasma membrane"/>
    <property type="evidence" value="ECO:0007669"/>
    <property type="project" value="UniProtKB-SubCell"/>
</dbReference>
<accession>A7HKY6</accession>
<feature type="transmembrane region" description="Helical" evidence="5">
    <location>
        <begin position="12"/>
        <end position="34"/>
    </location>
</feature>
<dbReference type="InterPro" id="IPR013525">
    <property type="entry name" value="ABC2_TM"/>
</dbReference>
<dbReference type="STRING" id="381764.Fnod_0714"/>
<dbReference type="OrthoDB" id="9809699at2"/>
<dbReference type="InterPro" id="IPR052902">
    <property type="entry name" value="ABC-2_transporter"/>
</dbReference>
<comment type="similarity">
    <text evidence="5">Belongs to the ABC-2 integral membrane protein family.</text>
</comment>
<name>A7HKY6_FERNB</name>
<keyword evidence="2 5" id="KW-0812">Transmembrane</keyword>
<dbReference type="InterPro" id="IPR047817">
    <property type="entry name" value="ABC2_TM_bact-type"/>
</dbReference>